<dbReference type="InterPro" id="IPR036388">
    <property type="entry name" value="WH-like_DNA-bd_sf"/>
</dbReference>
<dbReference type="Proteomes" id="UP001057520">
    <property type="component" value="Chromosome"/>
</dbReference>
<dbReference type="Gene3D" id="1.10.10.10">
    <property type="entry name" value="Winged helix-like DNA-binding domain superfamily/Winged helix DNA-binding domain"/>
    <property type="match status" value="1"/>
</dbReference>
<organism evidence="1 2">
    <name type="scientific">Caulobacter segnis</name>
    <dbReference type="NCBI Taxonomy" id="88688"/>
    <lineage>
        <taxon>Bacteria</taxon>
        <taxon>Pseudomonadati</taxon>
        <taxon>Pseudomonadota</taxon>
        <taxon>Alphaproteobacteria</taxon>
        <taxon>Caulobacterales</taxon>
        <taxon>Caulobacteraceae</taxon>
        <taxon>Caulobacter</taxon>
    </lineage>
</organism>
<gene>
    <name evidence="1" type="ORF">MZV50_17655</name>
</gene>
<evidence type="ECO:0000313" key="1">
    <source>
        <dbReference type="EMBL" id="USQ94403.1"/>
    </source>
</evidence>
<protein>
    <submittedName>
        <fullName evidence="1">Uncharacterized protein</fullName>
    </submittedName>
</protein>
<dbReference type="EMBL" id="CP096040">
    <property type="protein sequence ID" value="USQ94403.1"/>
    <property type="molecule type" value="Genomic_DNA"/>
</dbReference>
<evidence type="ECO:0000313" key="2">
    <source>
        <dbReference type="Proteomes" id="UP001057520"/>
    </source>
</evidence>
<dbReference type="SUPFAM" id="SSF46785">
    <property type="entry name" value="Winged helix' DNA-binding domain"/>
    <property type="match status" value="1"/>
</dbReference>
<reference evidence="1 2" key="1">
    <citation type="submission" date="2022-04" db="EMBL/GenBank/DDBJ databases">
        <title>Genome sequence of soybean root-associated Caulobacter segnis RL271.</title>
        <authorList>
            <person name="Longley R."/>
            <person name="Bonito G."/>
            <person name="Trigodet F."/>
            <person name="Crosson S."/>
            <person name="Fiebig A."/>
        </authorList>
    </citation>
    <scope>NUCLEOTIDE SEQUENCE [LARGE SCALE GENOMIC DNA]</scope>
    <source>
        <strain evidence="1 2">RL271</strain>
    </source>
</reference>
<name>A0ABY4ZNM0_9CAUL</name>
<proteinExistence type="predicted"/>
<keyword evidence="2" id="KW-1185">Reference proteome</keyword>
<sequence length="141" mass="14464">MIPIHATGPAGHAPVHAPSAGYVARRTEADRRPPRAVLTALLMGDPRPDRHTLSEALRARLSGAIPDEPAAPAKVLAVLEALADGALTLADLSDEMAVSLSAGSDRAQAARLMGLVERLGGRPCRISLTAAGRAVLEAQGG</sequence>
<accession>A0ABY4ZNM0</accession>
<dbReference type="InterPro" id="IPR036390">
    <property type="entry name" value="WH_DNA-bd_sf"/>
</dbReference>